<evidence type="ECO:0000313" key="1">
    <source>
        <dbReference type="EMBL" id="RKS87553.1"/>
    </source>
</evidence>
<protein>
    <submittedName>
        <fullName evidence="1">Uncharacterized protein</fullName>
    </submittedName>
</protein>
<comment type="caution">
    <text evidence="1">The sequence shown here is derived from an EMBL/GenBank/DDBJ whole genome shotgun (WGS) entry which is preliminary data.</text>
</comment>
<sequence length="35" mass="3967">MTKVEQMVGMLATYAMCSINANDIDYLQLKNSKKL</sequence>
<organism evidence="1 2">
    <name type="scientific">Orbus hercynius</name>
    <dbReference type="NCBI Taxonomy" id="593135"/>
    <lineage>
        <taxon>Bacteria</taxon>
        <taxon>Pseudomonadati</taxon>
        <taxon>Pseudomonadota</taxon>
        <taxon>Gammaproteobacteria</taxon>
        <taxon>Orbales</taxon>
        <taxon>Orbaceae</taxon>
        <taxon>Orbus</taxon>
    </lineage>
</organism>
<name>A0A495RJ39_9GAMM</name>
<reference evidence="1 2" key="1">
    <citation type="submission" date="2018-10" db="EMBL/GenBank/DDBJ databases">
        <title>Genomic Encyclopedia of Type Strains, Phase IV (KMG-IV): sequencing the most valuable type-strain genomes for metagenomic binning, comparative biology and taxonomic classification.</title>
        <authorList>
            <person name="Goeker M."/>
        </authorList>
    </citation>
    <scope>NUCLEOTIDE SEQUENCE [LARGE SCALE GENOMIC DNA]</scope>
    <source>
        <strain evidence="1 2">DSM 22228</strain>
    </source>
</reference>
<proteinExistence type="predicted"/>
<dbReference type="AlphaFoldDB" id="A0A495RJ39"/>
<accession>A0A495RJ39</accession>
<evidence type="ECO:0000313" key="2">
    <source>
        <dbReference type="Proteomes" id="UP000278542"/>
    </source>
</evidence>
<dbReference type="Proteomes" id="UP000278542">
    <property type="component" value="Unassembled WGS sequence"/>
</dbReference>
<keyword evidence="2" id="KW-1185">Reference proteome</keyword>
<gene>
    <name evidence="1" type="ORF">DES39_0791</name>
</gene>
<dbReference type="EMBL" id="RBWY01000001">
    <property type="protein sequence ID" value="RKS87553.1"/>
    <property type="molecule type" value="Genomic_DNA"/>
</dbReference>